<comment type="caution">
    <text evidence="2">The sequence shown here is derived from an EMBL/GenBank/DDBJ whole genome shotgun (WGS) entry which is preliminary data.</text>
</comment>
<name>A0AAN9IJB4_CROPI</name>
<evidence type="ECO:0000259" key="1">
    <source>
        <dbReference type="Pfam" id="PF23622"/>
    </source>
</evidence>
<reference evidence="2 3" key="1">
    <citation type="submission" date="2024-01" db="EMBL/GenBank/DDBJ databases">
        <title>The genomes of 5 underutilized Papilionoideae crops provide insights into root nodulation and disease resistanc.</title>
        <authorList>
            <person name="Yuan L."/>
        </authorList>
    </citation>
    <scope>NUCLEOTIDE SEQUENCE [LARGE SCALE GENOMIC DNA]</scope>
    <source>
        <strain evidence="2">ZHUSHIDOU_FW_LH</strain>
        <tissue evidence="2">Leaf</tissue>
    </source>
</reference>
<dbReference type="InterPro" id="IPR055357">
    <property type="entry name" value="LRR_At1g61320_AtMIF1"/>
</dbReference>
<dbReference type="InterPro" id="IPR050232">
    <property type="entry name" value="FBL13/AtMIF1-like"/>
</dbReference>
<keyword evidence="3" id="KW-1185">Reference proteome</keyword>
<gene>
    <name evidence="2" type="ORF">RIF29_15727</name>
</gene>
<sequence>MFLNHVESSLNRFFLHQQSLRKFDLTFFIYDHQEFEQDFGRVDNWLECVINYGVACLSLHVMSWAGLYPLPPYALSSKMLKELCLCGSIWVDNGIDINLPALKVLSICDVIPFNEGLSERLFSGCPFVEDLRIKDCKNMFHLQASSLSRLVELSISSWECLTSIEIGSPEFQSFSFSGFSSSYPCHVTLLGASKTLRRLKLDSTANYGHDLNLFYLLPTFTQLEDLFLEYVNWSEPIKISSQSLKRLVIKGLQGIVEVLIECPNLLALDYISNEWPFYSLGPLNPKYFRVELQIHHQFHHATWLNALKTLLENGFSFAMSPKVFIVLKDHKEAIILDMDSGLIESMLSFLYRVEDLESTSIITIASSFGNLNEILTPIPPHMAFNIVSPCTSNFTQVFSEKLAKTLESCGCIVEKDTAITNFPLQLRRLPSSYQITRIVSKWDWAI</sequence>
<dbReference type="AlphaFoldDB" id="A0AAN9IJB4"/>
<evidence type="ECO:0000313" key="3">
    <source>
        <dbReference type="Proteomes" id="UP001372338"/>
    </source>
</evidence>
<dbReference type="Proteomes" id="UP001372338">
    <property type="component" value="Unassembled WGS sequence"/>
</dbReference>
<dbReference type="PANTHER" id="PTHR31900">
    <property type="entry name" value="F-BOX/RNI SUPERFAMILY PROTEIN-RELATED"/>
    <property type="match status" value="1"/>
</dbReference>
<feature type="domain" description="At1g61320/AtMIF1 LRR" evidence="1">
    <location>
        <begin position="20"/>
        <end position="178"/>
    </location>
</feature>
<dbReference type="SUPFAM" id="SSF52058">
    <property type="entry name" value="L domain-like"/>
    <property type="match status" value="1"/>
</dbReference>
<dbReference type="Pfam" id="PF23622">
    <property type="entry name" value="LRR_At1g61320_AtMIF1"/>
    <property type="match status" value="1"/>
</dbReference>
<dbReference type="Gene3D" id="3.80.10.10">
    <property type="entry name" value="Ribonuclease Inhibitor"/>
    <property type="match status" value="1"/>
</dbReference>
<dbReference type="PANTHER" id="PTHR31900:SF34">
    <property type="entry name" value="EMB|CAB62440.1-RELATED"/>
    <property type="match status" value="1"/>
</dbReference>
<dbReference type="InterPro" id="IPR032675">
    <property type="entry name" value="LRR_dom_sf"/>
</dbReference>
<protein>
    <recommendedName>
        <fullName evidence="1">At1g61320/AtMIF1 LRR domain-containing protein</fullName>
    </recommendedName>
</protein>
<proteinExistence type="predicted"/>
<organism evidence="2 3">
    <name type="scientific">Crotalaria pallida</name>
    <name type="common">Smooth rattlebox</name>
    <name type="synonym">Crotalaria striata</name>
    <dbReference type="NCBI Taxonomy" id="3830"/>
    <lineage>
        <taxon>Eukaryota</taxon>
        <taxon>Viridiplantae</taxon>
        <taxon>Streptophyta</taxon>
        <taxon>Embryophyta</taxon>
        <taxon>Tracheophyta</taxon>
        <taxon>Spermatophyta</taxon>
        <taxon>Magnoliopsida</taxon>
        <taxon>eudicotyledons</taxon>
        <taxon>Gunneridae</taxon>
        <taxon>Pentapetalae</taxon>
        <taxon>rosids</taxon>
        <taxon>fabids</taxon>
        <taxon>Fabales</taxon>
        <taxon>Fabaceae</taxon>
        <taxon>Papilionoideae</taxon>
        <taxon>50 kb inversion clade</taxon>
        <taxon>genistoids sensu lato</taxon>
        <taxon>core genistoids</taxon>
        <taxon>Crotalarieae</taxon>
        <taxon>Crotalaria</taxon>
    </lineage>
</organism>
<dbReference type="EMBL" id="JAYWIO010000003">
    <property type="protein sequence ID" value="KAK7274631.1"/>
    <property type="molecule type" value="Genomic_DNA"/>
</dbReference>
<accession>A0AAN9IJB4</accession>
<evidence type="ECO:0000313" key="2">
    <source>
        <dbReference type="EMBL" id="KAK7274631.1"/>
    </source>
</evidence>